<dbReference type="Proteomes" id="UP000216024">
    <property type="component" value="Unassembled WGS sequence"/>
</dbReference>
<evidence type="ECO:0000256" key="8">
    <source>
        <dbReference type="SAM" id="Phobius"/>
    </source>
</evidence>
<evidence type="ECO:0000256" key="1">
    <source>
        <dbReference type="ARBA" id="ARBA00004651"/>
    </source>
</evidence>
<feature type="transmembrane region" description="Helical" evidence="8">
    <location>
        <begin position="118"/>
        <end position="138"/>
    </location>
</feature>
<dbReference type="EMBL" id="NIBG01000011">
    <property type="protein sequence ID" value="PAB58802.1"/>
    <property type="molecule type" value="Genomic_DNA"/>
</dbReference>
<gene>
    <name evidence="10" type="ORF">CCE28_12970</name>
</gene>
<keyword evidence="2" id="KW-1003">Cell membrane</keyword>
<dbReference type="Pfam" id="PF12821">
    <property type="entry name" value="ThrE_2"/>
    <property type="match status" value="1"/>
</dbReference>
<name>A0A267MHB2_9FIRM</name>
<evidence type="ECO:0000313" key="11">
    <source>
        <dbReference type="Proteomes" id="UP000216024"/>
    </source>
</evidence>
<dbReference type="RefSeq" id="WP_095134156.1">
    <property type="nucleotide sequence ID" value="NZ_NIBG01000011.1"/>
</dbReference>
<dbReference type="OrthoDB" id="9810047at2"/>
<dbReference type="PANTHER" id="PTHR34390">
    <property type="entry name" value="UPF0442 PROTEIN YJJB-RELATED"/>
    <property type="match status" value="1"/>
</dbReference>
<dbReference type="GO" id="GO:0005886">
    <property type="term" value="C:plasma membrane"/>
    <property type="evidence" value="ECO:0007669"/>
    <property type="project" value="UniProtKB-SubCell"/>
</dbReference>
<feature type="transmembrane region" description="Helical" evidence="8">
    <location>
        <begin position="51"/>
        <end position="71"/>
    </location>
</feature>
<evidence type="ECO:0000256" key="4">
    <source>
        <dbReference type="ARBA" id="ARBA00022692"/>
    </source>
</evidence>
<evidence type="ECO:0000256" key="7">
    <source>
        <dbReference type="ARBA" id="ARBA00034125"/>
    </source>
</evidence>
<comment type="similarity">
    <text evidence="7">Belongs to the ThrE exporter (TC 2.A.79) family.</text>
</comment>
<reference evidence="10 11" key="1">
    <citation type="submission" date="2017-06" db="EMBL/GenBank/DDBJ databases">
        <title>Draft genome sequence of anaerobic fermentative bacterium Anaeromicrobium sediminis DY2726D isolated from West Pacific Ocean sediments.</title>
        <authorList>
            <person name="Zeng X."/>
        </authorList>
    </citation>
    <scope>NUCLEOTIDE SEQUENCE [LARGE SCALE GENOMIC DNA]</scope>
    <source>
        <strain evidence="10 11">DY2726D</strain>
    </source>
</reference>
<dbReference type="AlphaFoldDB" id="A0A267MHB2"/>
<keyword evidence="11" id="KW-1185">Reference proteome</keyword>
<dbReference type="GO" id="GO:0015744">
    <property type="term" value="P:succinate transport"/>
    <property type="evidence" value="ECO:0007669"/>
    <property type="project" value="TreeGrafter"/>
</dbReference>
<feature type="transmembrane region" description="Helical" evidence="8">
    <location>
        <begin position="78"/>
        <end position="98"/>
    </location>
</feature>
<evidence type="ECO:0000256" key="3">
    <source>
        <dbReference type="ARBA" id="ARBA00022519"/>
    </source>
</evidence>
<comment type="subcellular location">
    <subcellularLocation>
        <location evidence="1">Cell membrane</location>
        <topology evidence="1">Multi-pass membrane protein</topology>
    </subcellularLocation>
</comment>
<sequence length="152" mass="16462">MSLYLHFIYSFLATLGFCIFFNVPKKDLLYGSITGSIGWTLYTYLNGISNSASLSSFISATIIALLGEVFARINRKPVTVFIIPGIVPLVPGYGMYLTMLDIINNDFNSAAKTGSDTIFVAGSIAIGVILVSSTAKLFKKIRSVAKMSPTQK</sequence>
<dbReference type="PANTHER" id="PTHR34390:SF1">
    <property type="entry name" value="SUCCINATE TRANSPORTER SUBUNIT YJJB-RELATED"/>
    <property type="match status" value="1"/>
</dbReference>
<proteinExistence type="inferred from homology"/>
<evidence type="ECO:0000313" key="10">
    <source>
        <dbReference type="EMBL" id="PAB58802.1"/>
    </source>
</evidence>
<evidence type="ECO:0000259" key="9">
    <source>
        <dbReference type="Pfam" id="PF12821"/>
    </source>
</evidence>
<evidence type="ECO:0000256" key="2">
    <source>
        <dbReference type="ARBA" id="ARBA00022475"/>
    </source>
</evidence>
<protein>
    <recommendedName>
        <fullName evidence="9">Threonine/Serine exporter ThrE domain-containing protein</fullName>
    </recommendedName>
</protein>
<dbReference type="InterPro" id="IPR050539">
    <property type="entry name" value="ThrE_Dicarb/AminoAcid_Exp"/>
</dbReference>
<comment type="caution">
    <text evidence="10">The sequence shown here is derived from an EMBL/GenBank/DDBJ whole genome shotgun (WGS) entry which is preliminary data.</text>
</comment>
<keyword evidence="3" id="KW-0997">Cell inner membrane</keyword>
<feature type="domain" description="Threonine/Serine exporter ThrE" evidence="9">
    <location>
        <begin position="7"/>
        <end position="133"/>
    </location>
</feature>
<keyword evidence="5 8" id="KW-1133">Transmembrane helix</keyword>
<evidence type="ECO:0000256" key="5">
    <source>
        <dbReference type="ARBA" id="ARBA00022989"/>
    </source>
</evidence>
<keyword evidence="6 8" id="KW-0472">Membrane</keyword>
<feature type="transmembrane region" description="Helical" evidence="8">
    <location>
        <begin position="6"/>
        <end position="23"/>
    </location>
</feature>
<evidence type="ECO:0000256" key="6">
    <source>
        <dbReference type="ARBA" id="ARBA00023136"/>
    </source>
</evidence>
<keyword evidence="4 8" id="KW-0812">Transmembrane</keyword>
<accession>A0A267MHB2</accession>
<dbReference type="InterPro" id="IPR024528">
    <property type="entry name" value="ThrE_2"/>
</dbReference>
<organism evidence="10 11">
    <name type="scientific">Anaeromicrobium sediminis</name>
    <dbReference type="NCBI Taxonomy" id="1478221"/>
    <lineage>
        <taxon>Bacteria</taxon>
        <taxon>Bacillati</taxon>
        <taxon>Bacillota</taxon>
        <taxon>Clostridia</taxon>
        <taxon>Peptostreptococcales</taxon>
        <taxon>Thermotaleaceae</taxon>
        <taxon>Anaeromicrobium</taxon>
    </lineage>
</organism>